<comment type="caution">
    <text evidence="1">The sequence shown here is derived from an EMBL/GenBank/DDBJ whole genome shotgun (WGS) entry which is preliminary data.</text>
</comment>
<protein>
    <submittedName>
        <fullName evidence="1">Uncharacterized protein</fullName>
    </submittedName>
</protein>
<dbReference type="AlphaFoldDB" id="A0A9W6MYI4"/>
<dbReference type="RefSeq" id="WP_246544491.1">
    <property type="nucleotide sequence ID" value="NZ_BSFJ01000005.1"/>
</dbReference>
<keyword evidence="2" id="KW-1185">Reference proteome</keyword>
<dbReference type="Proteomes" id="UP001143370">
    <property type="component" value="Unassembled WGS sequence"/>
</dbReference>
<sequence>MKPTHAWGIRMAEVPDDEITLVIDRSVAVVLFEFLSRTVDDADGEALVDFIEDEAEIPALWALLAGLESVLTEPMAEDYERRVVAARDAVMKRFGGAFSGKGDD</sequence>
<name>A0A9W6MYI4_9HYPH</name>
<reference evidence="1" key="2">
    <citation type="submission" date="2023-01" db="EMBL/GenBank/DDBJ databases">
        <authorList>
            <person name="Sun Q."/>
            <person name="Evtushenko L."/>
        </authorList>
    </citation>
    <scope>NUCLEOTIDE SEQUENCE</scope>
    <source>
        <strain evidence="1">VKM B-2484</strain>
    </source>
</reference>
<accession>A0A9W6MYI4</accession>
<evidence type="ECO:0000313" key="2">
    <source>
        <dbReference type="Proteomes" id="UP001143370"/>
    </source>
</evidence>
<proteinExistence type="predicted"/>
<reference evidence="1" key="1">
    <citation type="journal article" date="2014" name="Int. J. Syst. Evol. Microbiol.">
        <title>Complete genome sequence of Corynebacterium casei LMG S-19264T (=DSM 44701T), isolated from a smear-ripened cheese.</title>
        <authorList>
            <consortium name="US DOE Joint Genome Institute (JGI-PGF)"/>
            <person name="Walter F."/>
            <person name="Albersmeier A."/>
            <person name="Kalinowski J."/>
            <person name="Ruckert C."/>
        </authorList>
    </citation>
    <scope>NUCLEOTIDE SEQUENCE</scope>
    <source>
        <strain evidence="1">VKM B-2484</strain>
    </source>
</reference>
<gene>
    <name evidence="1" type="ORF">GCM10017643_11050</name>
</gene>
<evidence type="ECO:0000313" key="1">
    <source>
        <dbReference type="EMBL" id="GLK70990.1"/>
    </source>
</evidence>
<organism evidence="1 2">
    <name type="scientific">Ancylobacter dichloromethanicus</name>
    <dbReference type="NCBI Taxonomy" id="518825"/>
    <lineage>
        <taxon>Bacteria</taxon>
        <taxon>Pseudomonadati</taxon>
        <taxon>Pseudomonadota</taxon>
        <taxon>Alphaproteobacteria</taxon>
        <taxon>Hyphomicrobiales</taxon>
        <taxon>Xanthobacteraceae</taxon>
        <taxon>Ancylobacter</taxon>
    </lineage>
</organism>
<dbReference type="EMBL" id="BSFJ01000005">
    <property type="protein sequence ID" value="GLK70990.1"/>
    <property type="molecule type" value="Genomic_DNA"/>
</dbReference>